<dbReference type="Proteomes" id="UP000515922">
    <property type="component" value="Segment"/>
</dbReference>
<sequence>MAKGKAFVGVNVDTVEVASLTGFLTTLSAQIETDANMGPVLNYAHSELSKKFDSYMAAVAPASPKSFHHVYEWNAIGIPQAQLWTNVLRGRGNNRYASFEFRASTRPVPVHQGEKKQFRQVHRFVYKAMIMEYNIAVTVKRKRAKMLAFPGSNGKIVFTKGPIVIENPGGQATTGAFTAAWAEWWTGAGANQVFNDSINDTLQNDLSERAMMKFMRRFRKAKPKTGKINVADSKTAFNQGAKLAEQFLEERAKKNEGRRKTSGI</sequence>
<proteinExistence type="predicted"/>
<gene>
    <name evidence="1" type="ORF">HUN41_00057</name>
</gene>
<dbReference type="EMBL" id="MT711976">
    <property type="protein sequence ID" value="QMP84186.1"/>
    <property type="molecule type" value="Genomic_DNA"/>
</dbReference>
<organism evidence="1 2">
    <name type="scientific">Streptomyces phage Coruscant</name>
    <dbReference type="NCBI Taxonomy" id="2739834"/>
    <lineage>
        <taxon>Viruses</taxon>
        <taxon>Duplodnaviria</taxon>
        <taxon>Heunggongvirae</taxon>
        <taxon>Uroviricota</taxon>
        <taxon>Caudoviricetes</taxon>
        <taxon>Stanwilliamsviridae</taxon>
        <taxon>Boydwoodruffvirinae</taxon>
        <taxon>Coruscantvirus</taxon>
        <taxon>Coruscantvirus coruscant</taxon>
    </lineage>
</organism>
<evidence type="ECO:0000313" key="1">
    <source>
        <dbReference type="EMBL" id="QMP84186.1"/>
    </source>
</evidence>
<evidence type="ECO:0000313" key="2">
    <source>
        <dbReference type="Proteomes" id="UP000515922"/>
    </source>
</evidence>
<keyword evidence="2" id="KW-1185">Reference proteome</keyword>
<accession>A0A7G4AVZ6</accession>
<name>A0A7G4AVZ6_9CAUD</name>
<protein>
    <submittedName>
        <fullName evidence="1">Uncharacterized protein</fullName>
    </submittedName>
</protein>
<reference evidence="1 2" key="1">
    <citation type="submission" date="2020-07" db="EMBL/GenBank/DDBJ databases">
        <title>Streptomyces phage Genome sequencing and assembly.</title>
        <authorList>
            <person name="Sharma V."/>
            <person name="Hardy A."/>
            <person name="Frunzke J."/>
        </authorList>
    </citation>
    <scope>NUCLEOTIDE SEQUENCE [LARGE SCALE GENOMIC DNA]</scope>
</reference>